<dbReference type="EMBL" id="UZAJ01000435">
    <property type="protein sequence ID" value="VDO27938.1"/>
    <property type="molecule type" value="Genomic_DNA"/>
</dbReference>
<evidence type="ECO:0000313" key="2">
    <source>
        <dbReference type="Proteomes" id="UP000267606"/>
    </source>
</evidence>
<dbReference type="InterPro" id="IPR016024">
    <property type="entry name" value="ARM-type_fold"/>
</dbReference>
<dbReference type="WBParaSite" id="OFLC_0000102601-mRNA-1">
    <property type="protein sequence ID" value="OFLC_0000102601-mRNA-1"/>
    <property type="gene ID" value="OFLC_0000102601"/>
</dbReference>
<dbReference type="Gene3D" id="1.25.10.10">
    <property type="entry name" value="Leucine-rich Repeat Variant"/>
    <property type="match status" value="2"/>
</dbReference>
<accession>A0A183H0L7</accession>
<dbReference type="AlphaFoldDB" id="A0A183H0L7"/>
<gene>
    <name evidence="1" type="ORF">OFLC_LOCUS1026</name>
</gene>
<evidence type="ECO:0000313" key="3">
    <source>
        <dbReference type="WBParaSite" id="OFLC_0000102601-mRNA-1"/>
    </source>
</evidence>
<sequence length="350" mass="40798">MLAPIMTDRNMTLLPPDEDIIEFLRSTDFDVRLQTLCRLTVWVKHDPQWFSKFVKKGDLFKQFERLLMNDRWEVQHQCIKFLHDALPTFGNYVKWCMTYLLPCIVTKLGSPKITIRRITNQMLIAYLKLQPDALNIVQKEIANFLLNDKNDVQLKDEALREIPNLMITECASQNWKILIRSLAEMMHTIPSKRHEKIVRLLAHFNGTEKLQKILSELPVEQYEICRKYEQMISEISETAKESLKNKEKISPSIDVELRFRFGIIPMLTSTMLSNETDPTSRIVALEQVREIMNGIKLEDSRKFATHLHSYLLTLGNVLDDLNFKVVALCLDVLRLTLEKVGPLLAPYIQV</sequence>
<organism evidence="3">
    <name type="scientific">Onchocerca flexuosa</name>
    <dbReference type="NCBI Taxonomy" id="387005"/>
    <lineage>
        <taxon>Eukaryota</taxon>
        <taxon>Metazoa</taxon>
        <taxon>Ecdysozoa</taxon>
        <taxon>Nematoda</taxon>
        <taxon>Chromadorea</taxon>
        <taxon>Rhabditida</taxon>
        <taxon>Spirurina</taxon>
        <taxon>Spiruromorpha</taxon>
        <taxon>Filarioidea</taxon>
        <taxon>Onchocercidae</taxon>
        <taxon>Onchocerca</taxon>
    </lineage>
</organism>
<evidence type="ECO:0000313" key="1">
    <source>
        <dbReference type="EMBL" id="VDO27938.1"/>
    </source>
</evidence>
<dbReference type="SUPFAM" id="SSF48371">
    <property type="entry name" value="ARM repeat"/>
    <property type="match status" value="1"/>
</dbReference>
<reference evidence="3" key="1">
    <citation type="submission" date="2016-06" db="UniProtKB">
        <authorList>
            <consortium name="WormBaseParasite"/>
        </authorList>
    </citation>
    <scope>IDENTIFICATION</scope>
</reference>
<proteinExistence type="predicted"/>
<protein>
    <submittedName>
        <fullName evidence="3">Cnd1 domain-containing protein</fullName>
    </submittedName>
</protein>
<dbReference type="InterPro" id="IPR011989">
    <property type="entry name" value="ARM-like"/>
</dbReference>
<reference evidence="1 2" key="2">
    <citation type="submission" date="2018-11" db="EMBL/GenBank/DDBJ databases">
        <authorList>
            <consortium name="Pathogen Informatics"/>
        </authorList>
    </citation>
    <scope>NUCLEOTIDE SEQUENCE [LARGE SCALE GENOMIC DNA]</scope>
</reference>
<name>A0A183H0L7_9BILA</name>
<keyword evidence="2" id="KW-1185">Reference proteome</keyword>
<dbReference type="Proteomes" id="UP000267606">
    <property type="component" value="Unassembled WGS sequence"/>
</dbReference>